<dbReference type="KEGG" id="pkc:PKB_0062"/>
<protein>
    <recommendedName>
        <fullName evidence="1">YjiS-like domain-containing protein</fullName>
    </recommendedName>
</protein>
<dbReference type="Proteomes" id="UP000025241">
    <property type="component" value="Chromosome I"/>
</dbReference>
<dbReference type="EMBL" id="HG322950">
    <property type="protein sequence ID" value="CDF81441.1"/>
    <property type="molecule type" value="Genomic_DNA"/>
</dbReference>
<dbReference type="STRING" id="1301098.PKB_0062"/>
<evidence type="ECO:0000259" key="1">
    <source>
        <dbReference type="Pfam" id="PF06568"/>
    </source>
</evidence>
<organism evidence="2 3">
    <name type="scientific">Pseudomonas knackmussii (strain DSM 6978 / CCUG 54928 / LMG 23759 / B13)</name>
    <dbReference type="NCBI Taxonomy" id="1301098"/>
    <lineage>
        <taxon>Bacteria</taxon>
        <taxon>Pseudomonadati</taxon>
        <taxon>Pseudomonadota</taxon>
        <taxon>Gammaproteobacteria</taxon>
        <taxon>Pseudomonadales</taxon>
        <taxon>Pseudomonadaceae</taxon>
        <taxon>Pseudomonas</taxon>
    </lineage>
</organism>
<dbReference type="RefSeq" id="WP_043256762.1">
    <property type="nucleotide sequence ID" value="NZ_HG322950.1"/>
</dbReference>
<proteinExistence type="predicted"/>
<accession>A0A024H9N3</accession>
<evidence type="ECO:0000313" key="3">
    <source>
        <dbReference type="Proteomes" id="UP000025241"/>
    </source>
</evidence>
<reference evidence="2 3" key="2">
    <citation type="submission" date="2014-05" db="EMBL/GenBank/DDBJ databases">
        <title>Genome sequence of the 3-chlorobenzoate degrading bacterium Pseudomonas knackmussii B13 shows multiple evidence for horizontal gene transfer.</title>
        <authorList>
            <person name="Miyazaki R."/>
            <person name="Bertelli C."/>
            <person name="Falquet L."/>
            <person name="Robinson-Rechavi M."/>
            <person name="Gharib W."/>
            <person name="Roy S."/>
            <person name="Van der Meer J.R."/>
        </authorList>
    </citation>
    <scope>NUCLEOTIDE SEQUENCE [LARGE SCALE GENOMIC DNA]</scope>
    <source>
        <strain evidence="2 3">B13</strain>
    </source>
</reference>
<dbReference type="HOGENOM" id="CLU_184490_5_2_6"/>
<evidence type="ECO:0000313" key="2">
    <source>
        <dbReference type="EMBL" id="CDF81441.1"/>
    </source>
</evidence>
<keyword evidence="3" id="KW-1185">Reference proteome</keyword>
<dbReference type="PATRIC" id="fig|1301098.3.peg.64"/>
<reference evidence="2 3" key="1">
    <citation type="submission" date="2013-03" db="EMBL/GenBank/DDBJ databases">
        <authorList>
            <person name="Linke B."/>
        </authorList>
    </citation>
    <scope>NUCLEOTIDE SEQUENCE [LARGE SCALE GENOMIC DNA]</scope>
    <source>
        <strain evidence="2 3">B13</strain>
    </source>
</reference>
<dbReference type="Pfam" id="PF06568">
    <property type="entry name" value="YjiS-like"/>
    <property type="match status" value="1"/>
</dbReference>
<gene>
    <name evidence="2" type="ORF">PKB_0062</name>
</gene>
<name>A0A024H9N3_PSEKB</name>
<dbReference type="AlphaFoldDB" id="A0A024H9N3"/>
<dbReference type="InterPro" id="IPR009506">
    <property type="entry name" value="YjiS-like"/>
</dbReference>
<sequence>MERAIHSSTDHHLIKLIPRLQVRFGLWLRNTRTRHQLAQLGERELADAGIDRCQRESELSKPFWR</sequence>
<feature type="domain" description="YjiS-like" evidence="1">
    <location>
        <begin position="24"/>
        <end position="56"/>
    </location>
</feature>